<dbReference type="AlphaFoldDB" id="A0A8S9UR20"/>
<sequence length="61" mass="6109">MSAPVSLSVTNVGAPVVTAPLAVFQGHGAAASTPVTTAEPSQPVAVLTSQQPPPPRVLDHR</sequence>
<feature type="compositionally biased region" description="Pro residues" evidence="1">
    <location>
        <begin position="51"/>
        <end position="61"/>
    </location>
</feature>
<proteinExistence type="predicted"/>
<evidence type="ECO:0000256" key="1">
    <source>
        <dbReference type="SAM" id="MobiDB-lite"/>
    </source>
</evidence>
<comment type="caution">
    <text evidence="2">The sequence shown here is derived from an EMBL/GenBank/DDBJ whole genome shotgun (WGS) entry which is preliminary data.</text>
</comment>
<evidence type="ECO:0000313" key="3">
    <source>
        <dbReference type="Proteomes" id="UP000704712"/>
    </source>
</evidence>
<dbReference type="EMBL" id="JAACNO010001023">
    <property type="protein sequence ID" value="KAF4143365.1"/>
    <property type="molecule type" value="Genomic_DNA"/>
</dbReference>
<organism evidence="2 3">
    <name type="scientific">Phytophthora infestans</name>
    <name type="common">Potato late blight agent</name>
    <name type="synonym">Botrytis infestans</name>
    <dbReference type="NCBI Taxonomy" id="4787"/>
    <lineage>
        <taxon>Eukaryota</taxon>
        <taxon>Sar</taxon>
        <taxon>Stramenopiles</taxon>
        <taxon>Oomycota</taxon>
        <taxon>Peronosporomycetes</taxon>
        <taxon>Peronosporales</taxon>
        <taxon>Peronosporaceae</taxon>
        <taxon>Phytophthora</taxon>
    </lineage>
</organism>
<dbReference type="Proteomes" id="UP000704712">
    <property type="component" value="Unassembled WGS sequence"/>
</dbReference>
<feature type="region of interest" description="Disordered" evidence="1">
    <location>
        <begin position="28"/>
        <end position="61"/>
    </location>
</feature>
<accession>A0A8S9UR20</accession>
<reference evidence="2" key="1">
    <citation type="submission" date="2020-03" db="EMBL/GenBank/DDBJ databases">
        <title>Hybrid Assembly of Korean Phytophthora infestans isolates.</title>
        <authorList>
            <person name="Prokchorchik M."/>
            <person name="Lee Y."/>
            <person name="Seo J."/>
            <person name="Cho J.-H."/>
            <person name="Park Y.-E."/>
            <person name="Jang D.-C."/>
            <person name="Im J.-S."/>
            <person name="Choi J.-G."/>
            <person name="Park H.-J."/>
            <person name="Lee G.-B."/>
            <person name="Lee Y.-G."/>
            <person name="Hong S.-Y."/>
            <person name="Cho K."/>
            <person name="Sohn K.H."/>
        </authorList>
    </citation>
    <scope>NUCLEOTIDE SEQUENCE</scope>
    <source>
        <strain evidence="2">KR_2_A2</strain>
    </source>
</reference>
<name>A0A8S9UR20_PHYIN</name>
<gene>
    <name evidence="2" type="ORF">GN958_ATG07431</name>
</gene>
<protein>
    <submittedName>
        <fullName evidence="2">Uncharacterized protein</fullName>
    </submittedName>
</protein>
<evidence type="ECO:0000313" key="2">
    <source>
        <dbReference type="EMBL" id="KAF4143365.1"/>
    </source>
</evidence>